<keyword evidence="1" id="KW-0812">Transmembrane</keyword>
<evidence type="ECO:0008006" key="4">
    <source>
        <dbReference type="Google" id="ProtNLM"/>
    </source>
</evidence>
<protein>
    <recommendedName>
        <fullName evidence="4">Yip1 domain-containing protein</fullName>
    </recommendedName>
</protein>
<evidence type="ECO:0000256" key="1">
    <source>
        <dbReference type="SAM" id="Phobius"/>
    </source>
</evidence>
<keyword evidence="1" id="KW-1133">Transmembrane helix</keyword>
<keyword evidence="3" id="KW-1185">Reference proteome</keyword>
<feature type="transmembrane region" description="Helical" evidence="1">
    <location>
        <begin position="12"/>
        <end position="34"/>
    </location>
</feature>
<proteinExistence type="predicted"/>
<organism evidence="2 3">
    <name type="scientific">Niabella yanshanensis</name>
    <dbReference type="NCBI Taxonomy" id="577386"/>
    <lineage>
        <taxon>Bacteria</taxon>
        <taxon>Pseudomonadati</taxon>
        <taxon>Bacteroidota</taxon>
        <taxon>Chitinophagia</taxon>
        <taxon>Chitinophagales</taxon>
        <taxon>Chitinophagaceae</taxon>
        <taxon>Niabella</taxon>
    </lineage>
</organism>
<feature type="transmembrane region" description="Helical" evidence="1">
    <location>
        <begin position="192"/>
        <end position="213"/>
    </location>
</feature>
<evidence type="ECO:0000313" key="3">
    <source>
        <dbReference type="Proteomes" id="UP001325680"/>
    </source>
</evidence>
<dbReference type="RefSeq" id="WP_162817856.1">
    <property type="nucleotide sequence ID" value="NZ_CP139960.1"/>
</dbReference>
<evidence type="ECO:0000313" key="2">
    <source>
        <dbReference type="EMBL" id="WQD38102.1"/>
    </source>
</evidence>
<keyword evidence="1" id="KW-0472">Membrane</keyword>
<feature type="transmembrane region" description="Helical" evidence="1">
    <location>
        <begin position="103"/>
        <end position="126"/>
    </location>
</feature>
<dbReference type="Proteomes" id="UP001325680">
    <property type="component" value="Chromosome"/>
</dbReference>
<dbReference type="EMBL" id="CP139960">
    <property type="protein sequence ID" value="WQD38102.1"/>
    <property type="molecule type" value="Genomic_DNA"/>
</dbReference>
<accession>A0ABZ0W984</accession>
<name>A0ABZ0W984_9BACT</name>
<sequence>MLLKELLQIRFWLFFVVLSGFLILETYTINNVFFSKTILYNSFADQISIERILNIYEDQEKKQLVVLILLPVFLLIKILYNAFAITVYSSLNGRFDIRGNINVCLKAEIIFCVMLLVKMVAFSFFIEVNNLNDFSSIPGALSGFWGTKDIEVWAMYPLQTINIWEVLFCYIGTLLYANQFNVSKTVAFKRFCIPYLIGLLIWMLVIVFLTLQFS</sequence>
<feature type="transmembrane region" description="Helical" evidence="1">
    <location>
        <begin position="64"/>
        <end position="91"/>
    </location>
</feature>
<feature type="transmembrane region" description="Helical" evidence="1">
    <location>
        <begin position="161"/>
        <end position="180"/>
    </location>
</feature>
<gene>
    <name evidence="2" type="ORF">U0035_20755</name>
</gene>
<reference evidence="2 3" key="1">
    <citation type="submission" date="2023-12" db="EMBL/GenBank/DDBJ databases">
        <title>Genome sequencing and assembly of bacterial species from a model synthetic community.</title>
        <authorList>
            <person name="Hogle S.L."/>
        </authorList>
    </citation>
    <scope>NUCLEOTIDE SEQUENCE [LARGE SCALE GENOMIC DNA]</scope>
    <source>
        <strain evidence="2 3">HAMBI_3031</strain>
    </source>
</reference>